<accession>A0A4Z1T2G4</accession>
<organism evidence="2 3">
    <name type="scientific">Giardia muris</name>
    <dbReference type="NCBI Taxonomy" id="5742"/>
    <lineage>
        <taxon>Eukaryota</taxon>
        <taxon>Metamonada</taxon>
        <taxon>Diplomonadida</taxon>
        <taxon>Hexamitidae</taxon>
        <taxon>Giardiinae</taxon>
        <taxon>Giardia</taxon>
    </lineage>
</organism>
<protein>
    <submittedName>
        <fullName evidence="2">Uncharacterized protein</fullName>
    </submittedName>
</protein>
<evidence type="ECO:0000256" key="1">
    <source>
        <dbReference type="SAM" id="MobiDB-lite"/>
    </source>
</evidence>
<gene>
    <name evidence="2" type="ORF">GMRT_10152</name>
</gene>
<dbReference type="Proteomes" id="UP000315496">
    <property type="component" value="Chromosome 4"/>
</dbReference>
<keyword evidence="3" id="KW-1185">Reference proteome</keyword>
<feature type="region of interest" description="Disordered" evidence="1">
    <location>
        <begin position="56"/>
        <end position="84"/>
    </location>
</feature>
<evidence type="ECO:0000313" key="2">
    <source>
        <dbReference type="EMBL" id="TNJ26779.1"/>
    </source>
</evidence>
<comment type="caution">
    <text evidence="2">The sequence shown here is derived from an EMBL/GenBank/DDBJ whole genome shotgun (WGS) entry which is preliminary data.</text>
</comment>
<feature type="compositionally biased region" description="Polar residues" evidence="1">
    <location>
        <begin position="66"/>
        <end position="83"/>
    </location>
</feature>
<reference evidence="2 3" key="1">
    <citation type="submission" date="2019-05" db="EMBL/GenBank/DDBJ databases">
        <title>The compact genome of Giardia muris reveals important steps in the evolution of intestinal protozoan parasites.</title>
        <authorList>
            <person name="Xu F."/>
            <person name="Jimenez-Gonzalez A."/>
            <person name="Einarsson E."/>
            <person name="Astvaldsson A."/>
            <person name="Peirasmaki D."/>
            <person name="Eckmann L."/>
            <person name="Andersson J.O."/>
            <person name="Svard S.G."/>
            <person name="Jerlstrom-Hultqvist J."/>
        </authorList>
    </citation>
    <scope>NUCLEOTIDE SEQUENCE [LARGE SCALE GENOMIC DNA]</scope>
    <source>
        <strain evidence="2 3">Roberts-Thomson</strain>
    </source>
</reference>
<sequence>MNPDGVVNTFGVDERDIVLAFFQGSSDNTLCRKYLDRCTASASLSIRSRYRLHADGDISRRKKESQPISMPGQSNPSSCTFPQSLPKRTLKRRSRTLRLAREHARRSLLKAGEARQRGRDNILTINTILGPTPSKSSFEVLESGFQHPAYQELSKAEEGLKQLHDELKPTKTFPNTPTTAIFLFPALTSPRLKTRLREWGGLLVYGREKRAVYVQVWESILAQQRAARLLVRLCEECDHRHETIFVGRHFLCGFGHSPARILQLETLTLKSIMEALRTTEFVAIQLREAILGLLPFTCSASSSVASLHQRRRLA</sequence>
<name>A0A4Z1T2G4_GIAMU</name>
<evidence type="ECO:0000313" key="3">
    <source>
        <dbReference type="Proteomes" id="UP000315496"/>
    </source>
</evidence>
<proteinExistence type="predicted"/>
<dbReference type="AlphaFoldDB" id="A0A4Z1T2G4"/>
<dbReference type="EMBL" id="VDLU01000004">
    <property type="protein sequence ID" value="TNJ26779.1"/>
    <property type="molecule type" value="Genomic_DNA"/>
</dbReference>
<dbReference type="VEuPathDB" id="GiardiaDB:GMRT_10152"/>